<dbReference type="AlphaFoldDB" id="A0A9P0BKC3"/>
<proteinExistence type="predicted"/>
<evidence type="ECO:0000256" key="2">
    <source>
        <dbReference type="SAM" id="Coils"/>
    </source>
</evidence>
<dbReference type="Gene3D" id="2.130.10.10">
    <property type="entry name" value="YVTN repeat-like/Quinoprotein amine dehydrogenase"/>
    <property type="match status" value="2"/>
</dbReference>
<dbReference type="EMBL" id="OV121140">
    <property type="protein sequence ID" value="CAH0564937.1"/>
    <property type="molecule type" value="Genomic_DNA"/>
</dbReference>
<dbReference type="OrthoDB" id="10251741at2759"/>
<dbReference type="PROSITE" id="PS50294">
    <property type="entry name" value="WD_REPEATS_REGION"/>
    <property type="match status" value="1"/>
</dbReference>
<accession>A0A9P0BKC3</accession>
<dbReference type="Pfam" id="PF00400">
    <property type="entry name" value="WD40"/>
    <property type="match status" value="2"/>
</dbReference>
<name>A0A9P0BKC3_BRAAE</name>
<dbReference type="SUPFAM" id="SSF50978">
    <property type="entry name" value="WD40 repeat-like"/>
    <property type="match status" value="2"/>
</dbReference>
<dbReference type="InterPro" id="IPR015943">
    <property type="entry name" value="WD40/YVTN_repeat-like_dom_sf"/>
</dbReference>
<dbReference type="PANTHER" id="PTHR32215:SF0">
    <property type="entry name" value="CILIA- AND FLAGELLA-ASSOCIATED PROTEIN 57"/>
    <property type="match status" value="1"/>
</dbReference>
<evidence type="ECO:0008006" key="5">
    <source>
        <dbReference type="Google" id="ProtNLM"/>
    </source>
</evidence>
<dbReference type="Gene3D" id="1.10.287.1490">
    <property type="match status" value="1"/>
</dbReference>
<feature type="repeat" description="WD" evidence="1">
    <location>
        <begin position="630"/>
        <end position="671"/>
    </location>
</feature>
<dbReference type="PANTHER" id="PTHR32215">
    <property type="entry name" value="CILIA- AND FLAGELLA-ASSOCIATED PROTEIN 57"/>
    <property type="match status" value="1"/>
</dbReference>
<sequence>MESSMPTLTPRLFLGLKPNVNGSAQFLSDDYVVYPVGSVVAVHNINEKKQKFIRLADRGKNLTHVLVSPNKKLIAVAESATDRLPLITLWDPSTLKRKRSFQLPTDRDIVATHYVAMCFTFDTRNLICVTGEPDWQLYCFKVDNGKLLSSGRAINITGTGIVKQIACNPNDNNMCVVVGDLLFKILAYETQWKQMGWNKAESTKFTSVCWLSQDRLLAGSSEGKIWIFEHSDLKHVFMPTSDEIIDLKAMEEAAGSTTSLAMPTMEEQMDDENYEIKEITNLSKGFAFGFTSGKVYLYEKESQTKFRKRNVFTIPDFTPNRDSEEDEDQVREARNVVSCISTNPIQDRLLVVTDQQQIFTVKLWQADITQAPEIVLQEYGAFLHNGPIGGISVCSWKTIFLTSGLTDRTLRIWNYETEELELMQRYNDDISSVSLHPTGLYAVVGFTDKLRYFNIMIDDFMMTKEFPIRNCKMVQFSKMGHVFAATNVSIIQVYSSVSFNLLFTYKGHNGRIKGLSWAAEDRILGSCGTEGAVYEWDVGNSMRINEVIIKSNSFYDCAMTSNGKSTYAVGNDGRLRELVASNITRDVAISSDSLDCVVLSQLDSMIFVASGGSVFTVKTPILDKAESIEYVMHSEKITQMAISFDDRWLITGSDDGSLCFWKVSSVEGKTVKLDPDFQPSKEILISKHNLEEKINMIRELQLRLKESETEHAYQMRQSDAIHALKMKDVHTSYCGAIEDLKEKNDKMDSTHTNVLNKIHEEIAAMEICHDEYVMKLEANYNEKLIVEYDKYVQLEERLSKVRKDFQQELEDLDQAKKDSEDTITADFLEKLKDKEMQYDELTEESANKDREHELIKQQIEDDADTEIYDLRVKHETQLKEERDLNVKLKGEASQAKKKLLAAQKENDDINHNLFNVENELKKFKNSVMVLEREIADLKKEIAERDQTIEGKERRIFQLKSKNQELEKFKFILDFKIKELKSQIEPRERTIMEQAEQINEMVYELEKLQRVILHLDLIISDLKEKLSAANNECAKEVVKNQKMKEAIKKMRVDIHNASGMIQNIPLLIKTIKEMYHKYNPDVDFTVTQAEDTDVKNEFMRQREFLERTSNKLQKQAIKNTSLLSSDKVRLVGENVQLLHEANDLRKGLKLELKANNKMKSLLGLHKYMLPSQAQKKMEMATATREEIHAMYQEKLVKNEISMKALIDEKARLMKKLTADETKIVIEEKPVNVYNDT</sequence>
<organism evidence="3 4">
    <name type="scientific">Brassicogethes aeneus</name>
    <name type="common">Rape pollen beetle</name>
    <name type="synonym">Meligethes aeneus</name>
    <dbReference type="NCBI Taxonomy" id="1431903"/>
    <lineage>
        <taxon>Eukaryota</taxon>
        <taxon>Metazoa</taxon>
        <taxon>Ecdysozoa</taxon>
        <taxon>Arthropoda</taxon>
        <taxon>Hexapoda</taxon>
        <taxon>Insecta</taxon>
        <taxon>Pterygota</taxon>
        <taxon>Neoptera</taxon>
        <taxon>Endopterygota</taxon>
        <taxon>Coleoptera</taxon>
        <taxon>Polyphaga</taxon>
        <taxon>Cucujiformia</taxon>
        <taxon>Nitidulidae</taxon>
        <taxon>Meligethinae</taxon>
        <taxon>Brassicogethes</taxon>
    </lineage>
</organism>
<gene>
    <name evidence="3" type="ORF">MELIAE_LOCUS13369</name>
</gene>
<feature type="coiled-coil region" evidence="2">
    <location>
        <begin position="791"/>
        <end position="954"/>
    </location>
</feature>
<keyword evidence="1" id="KW-0853">WD repeat</keyword>
<dbReference type="PROSITE" id="PS50082">
    <property type="entry name" value="WD_REPEATS_2"/>
    <property type="match status" value="2"/>
</dbReference>
<dbReference type="InterPro" id="IPR001680">
    <property type="entry name" value="WD40_rpt"/>
</dbReference>
<evidence type="ECO:0000256" key="1">
    <source>
        <dbReference type="PROSITE-ProRule" id="PRU00221"/>
    </source>
</evidence>
<dbReference type="SMART" id="SM00320">
    <property type="entry name" value="WD40"/>
    <property type="match status" value="5"/>
</dbReference>
<keyword evidence="4" id="KW-1185">Reference proteome</keyword>
<protein>
    <recommendedName>
        <fullName evidence="5">Cilia- and flagella-associated protein 57</fullName>
    </recommendedName>
</protein>
<feature type="coiled-coil region" evidence="2">
    <location>
        <begin position="990"/>
        <end position="1038"/>
    </location>
</feature>
<evidence type="ECO:0000313" key="4">
    <source>
        <dbReference type="Proteomes" id="UP001154078"/>
    </source>
</evidence>
<evidence type="ECO:0000313" key="3">
    <source>
        <dbReference type="EMBL" id="CAH0564937.1"/>
    </source>
</evidence>
<dbReference type="InterPro" id="IPR052993">
    <property type="entry name" value="CFA-57"/>
</dbReference>
<keyword evidence="2" id="KW-0175">Coiled coil</keyword>
<reference evidence="3" key="1">
    <citation type="submission" date="2021-12" db="EMBL/GenBank/DDBJ databases">
        <authorList>
            <person name="King R."/>
        </authorList>
    </citation>
    <scope>NUCLEOTIDE SEQUENCE</scope>
</reference>
<feature type="repeat" description="WD" evidence="1">
    <location>
        <begin position="505"/>
        <end position="546"/>
    </location>
</feature>
<dbReference type="Proteomes" id="UP001154078">
    <property type="component" value="Chromosome 9"/>
</dbReference>
<dbReference type="InterPro" id="IPR036322">
    <property type="entry name" value="WD40_repeat_dom_sf"/>
</dbReference>